<feature type="domain" description="Arginine repressor C-terminal" evidence="11">
    <location>
        <begin position="102"/>
        <end position="158"/>
    </location>
</feature>
<evidence type="ECO:0000256" key="2">
    <source>
        <dbReference type="ARBA" id="ARBA00008316"/>
    </source>
</evidence>
<dbReference type="NCBIfam" id="TIGR01529">
    <property type="entry name" value="argR_whole"/>
    <property type="match status" value="1"/>
</dbReference>
<dbReference type="STRING" id="1447715.AH67_03960"/>
<dbReference type="Pfam" id="PF01316">
    <property type="entry name" value="Arg_repressor"/>
    <property type="match status" value="1"/>
</dbReference>
<evidence type="ECO:0000313" key="12">
    <source>
        <dbReference type="EMBL" id="AIZ16188.1"/>
    </source>
</evidence>
<evidence type="ECO:0000256" key="7">
    <source>
        <dbReference type="ARBA" id="ARBA00023163"/>
    </source>
</evidence>
<dbReference type="PANTHER" id="PTHR34471:SF1">
    <property type="entry name" value="ARGININE REPRESSOR"/>
    <property type="match status" value="1"/>
</dbReference>
<evidence type="ECO:0000256" key="5">
    <source>
        <dbReference type="ARBA" id="ARBA00023015"/>
    </source>
</evidence>
<dbReference type="GO" id="GO:0034618">
    <property type="term" value="F:arginine binding"/>
    <property type="evidence" value="ECO:0007669"/>
    <property type="project" value="InterPro"/>
</dbReference>
<dbReference type="Pfam" id="PF02863">
    <property type="entry name" value="Arg_repressor_C"/>
    <property type="match status" value="1"/>
</dbReference>
<accession>A0A0A7I7G3</accession>
<evidence type="ECO:0000256" key="8">
    <source>
        <dbReference type="HAMAP-Rule" id="MF_00173"/>
    </source>
</evidence>
<reference evidence="12 13" key="1">
    <citation type="journal article" date="2015" name="Genome Announc.">
        <title>Bifidobacterium pseudolongum Strain PV8-2, Isolated from a Stool Sample of an Anemic Kenyan Infant.</title>
        <authorList>
            <person name="Vazquez-Gutierrez P."/>
            <person name="Lacroix C."/>
            <person name="Chassard C."/>
            <person name="Klumpp J."/>
            <person name="Stevens M.J."/>
            <person name="Jans C."/>
        </authorList>
    </citation>
    <scope>NUCLEOTIDE SEQUENCE [LARGE SCALE GENOMIC DNA]</scope>
    <source>
        <strain evidence="12 13">PV8-2</strain>
    </source>
</reference>
<dbReference type="InterPro" id="IPR001669">
    <property type="entry name" value="Arg_repress"/>
</dbReference>
<keyword evidence="13" id="KW-1185">Reference proteome</keyword>
<dbReference type="GO" id="GO:0005737">
    <property type="term" value="C:cytoplasm"/>
    <property type="evidence" value="ECO:0007669"/>
    <property type="project" value="UniProtKB-SubCell"/>
</dbReference>
<keyword evidence="8" id="KW-0028">Amino-acid biosynthesis</keyword>
<dbReference type="Gene3D" id="3.30.1360.40">
    <property type="match status" value="1"/>
</dbReference>
<protein>
    <recommendedName>
        <fullName evidence="8 9">Arginine repressor</fullName>
    </recommendedName>
</protein>
<dbReference type="RefSeq" id="WP_022857668.1">
    <property type="nucleotide sequence ID" value="NZ_CP007457.1"/>
</dbReference>
<evidence type="ECO:0000256" key="9">
    <source>
        <dbReference type="NCBIfam" id="TIGR01529"/>
    </source>
</evidence>
<dbReference type="InterPro" id="IPR020900">
    <property type="entry name" value="Arg_repress_DNA-bd"/>
</dbReference>
<dbReference type="InterPro" id="IPR036251">
    <property type="entry name" value="Arg_repress_C_sf"/>
</dbReference>
<dbReference type="HAMAP" id="MF_00173">
    <property type="entry name" value="Arg_repressor"/>
    <property type="match status" value="1"/>
</dbReference>
<dbReference type="SUPFAM" id="SSF55252">
    <property type="entry name" value="C-terminal domain of arginine repressor"/>
    <property type="match status" value="1"/>
</dbReference>
<dbReference type="PANTHER" id="PTHR34471">
    <property type="entry name" value="ARGININE REPRESSOR"/>
    <property type="match status" value="1"/>
</dbReference>
<comment type="pathway">
    <text evidence="8">Amino-acid biosynthesis; L-arginine biosynthesis [regulation].</text>
</comment>
<evidence type="ECO:0000256" key="1">
    <source>
        <dbReference type="ARBA" id="ARBA00004496"/>
    </source>
</evidence>
<dbReference type="UniPathway" id="UPA00068"/>
<dbReference type="Gene3D" id="1.10.10.10">
    <property type="entry name" value="Winged helix-like DNA-binding domain superfamily/Winged helix DNA-binding domain"/>
    <property type="match status" value="1"/>
</dbReference>
<dbReference type="InterPro" id="IPR020899">
    <property type="entry name" value="Arg_repress_C"/>
</dbReference>
<keyword evidence="8" id="KW-0055">Arginine biosynthesis</keyword>
<evidence type="ECO:0000259" key="11">
    <source>
        <dbReference type="Pfam" id="PF02863"/>
    </source>
</evidence>
<comment type="subcellular location">
    <subcellularLocation>
        <location evidence="1 8">Cytoplasm</location>
    </subcellularLocation>
</comment>
<keyword evidence="6 8" id="KW-0238">DNA-binding</keyword>
<keyword evidence="7 8" id="KW-0804">Transcription</keyword>
<comment type="function">
    <text evidence="8">Regulates arginine biosynthesis genes.</text>
</comment>
<organism evidence="12 13">
    <name type="scientific">Bifidobacterium pseudolongum PV8-2</name>
    <dbReference type="NCBI Taxonomy" id="1447715"/>
    <lineage>
        <taxon>Bacteria</taxon>
        <taxon>Bacillati</taxon>
        <taxon>Actinomycetota</taxon>
        <taxon>Actinomycetes</taxon>
        <taxon>Bifidobacteriales</taxon>
        <taxon>Bifidobacteriaceae</taxon>
        <taxon>Bifidobacterium</taxon>
    </lineage>
</organism>
<dbReference type="InterPro" id="IPR036388">
    <property type="entry name" value="WH-like_DNA-bd_sf"/>
</dbReference>
<dbReference type="InterPro" id="IPR036390">
    <property type="entry name" value="WH_DNA-bd_sf"/>
</dbReference>
<name>A0A0A7I7G3_9BIFI</name>
<evidence type="ECO:0000259" key="10">
    <source>
        <dbReference type="Pfam" id="PF01316"/>
    </source>
</evidence>
<dbReference type="GO" id="GO:0003677">
    <property type="term" value="F:DNA binding"/>
    <property type="evidence" value="ECO:0007669"/>
    <property type="project" value="UniProtKB-KW"/>
</dbReference>
<proteinExistence type="inferred from homology"/>
<keyword evidence="3 8" id="KW-0963">Cytoplasm</keyword>
<dbReference type="Proteomes" id="UP000030636">
    <property type="component" value="Chromosome"/>
</dbReference>
<evidence type="ECO:0000256" key="4">
    <source>
        <dbReference type="ARBA" id="ARBA00022491"/>
    </source>
</evidence>
<dbReference type="OrthoDB" id="7060358at2"/>
<evidence type="ECO:0000256" key="3">
    <source>
        <dbReference type="ARBA" id="ARBA00022490"/>
    </source>
</evidence>
<dbReference type="GO" id="GO:0003700">
    <property type="term" value="F:DNA-binding transcription factor activity"/>
    <property type="evidence" value="ECO:0007669"/>
    <property type="project" value="UniProtKB-UniRule"/>
</dbReference>
<dbReference type="GO" id="GO:0051259">
    <property type="term" value="P:protein complex oligomerization"/>
    <property type="evidence" value="ECO:0007669"/>
    <property type="project" value="InterPro"/>
</dbReference>
<evidence type="ECO:0000256" key="6">
    <source>
        <dbReference type="ARBA" id="ARBA00023125"/>
    </source>
</evidence>
<dbReference type="KEGG" id="bpsp:AH67_03960"/>
<dbReference type="PRINTS" id="PR01467">
    <property type="entry name" value="ARGREPRESSOR"/>
</dbReference>
<dbReference type="GO" id="GO:1900079">
    <property type="term" value="P:regulation of arginine biosynthetic process"/>
    <property type="evidence" value="ECO:0007669"/>
    <property type="project" value="UniProtKB-UniRule"/>
</dbReference>
<dbReference type="SUPFAM" id="SSF46785">
    <property type="entry name" value="Winged helix' DNA-binding domain"/>
    <property type="match status" value="1"/>
</dbReference>
<dbReference type="AlphaFoldDB" id="A0A0A7I7G3"/>
<comment type="similarity">
    <text evidence="2 8">Belongs to the ArgR family.</text>
</comment>
<feature type="domain" description="Arginine repressor DNA-binding" evidence="10">
    <location>
        <begin position="13"/>
        <end position="78"/>
    </location>
</feature>
<sequence length="173" mass="18519">MTQDSQPMQRPASRVARLKAIEQALENNVVTSQAELSEILSSQGIEVTQATLSRDLDEINATKTRLPDGVLAYTVGEHAPAEAEGHEPDERAQQQMSKVLSGIVTSVAHARNLIVVHTSSGAAQYVASVIDRHAVLGILGTIAGDDTVLVICQDDQSALRRSAWLLDIASKRG</sequence>
<dbReference type="EMBL" id="CP007457">
    <property type="protein sequence ID" value="AIZ16188.1"/>
    <property type="molecule type" value="Genomic_DNA"/>
</dbReference>
<evidence type="ECO:0000313" key="13">
    <source>
        <dbReference type="Proteomes" id="UP000030636"/>
    </source>
</evidence>
<dbReference type="GO" id="GO:0006526">
    <property type="term" value="P:L-arginine biosynthetic process"/>
    <property type="evidence" value="ECO:0007669"/>
    <property type="project" value="UniProtKB-UniPathway"/>
</dbReference>
<dbReference type="HOGENOM" id="CLU_097103_1_1_11"/>
<keyword evidence="5 8" id="KW-0805">Transcription regulation</keyword>
<keyword evidence="4 8" id="KW-0678">Repressor</keyword>
<gene>
    <name evidence="8" type="primary">argR</name>
    <name evidence="12" type="ORF">AH67_03960</name>
</gene>